<evidence type="ECO:0000256" key="1">
    <source>
        <dbReference type="ARBA" id="ARBA00022801"/>
    </source>
</evidence>
<keyword evidence="1 3" id="KW-0378">Hydrolase</keyword>
<dbReference type="GO" id="GO:0016787">
    <property type="term" value="F:hydrolase activity"/>
    <property type="evidence" value="ECO:0007669"/>
    <property type="project" value="UniProtKB-KW"/>
</dbReference>
<dbReference type="EC" id="3.1.-.-" evidence="3"/>
<dbReference type="Pfam" id="PF00561">
    <property type="entry name" value="Abhydrolase_1"/>
    <property type="match status" value="1"/>
</dbReference>
<sequence length="224" mass="25416">MKLNYREHIPAQQAQFPPALLIHGLFGSLDNLGVLGRDLRSDRRVIQVDMRNHGHSPRSERMDYAAMAEDLLALIDDLSLPQLDVIGHSMGGKAAMTLAALAPERIRRLALLDIAPVDYQVRRHDTIFAAINAVTDARLTRRQEAAEIMRGYIQEEGVIQFLLKSFQEGEWLFNVPVLWGAIRKYRGLARSNALPRPCDVYQRWLIALHPRYSSRRHCAPVSSC</sequence>
<dbReference type="PRINTS" id="PR00111">
    <property type="entry name" value="ABHYDROLASE"/>
</dbReference>
<protein>
    <submittedName>
        <fullName evidence="3">Esterase ybfF</fullName>
        <ecNumber evidence="3">3.1.-.-</ecNumber>
    </submittedName>
</protein>
<dbReference type="Gene3D" id="3.40.50.1820">
    <property type="entry name" value="alpha/beta hydrolase"/>
    <property type="match status" value="1"/>
</dbReference>
<dbReference type="InterPro" id="IPR000073">
    <property type="entry name" value="AB_hydrolase_1"/>
</dbReference>
<feature type="domain" description="AB hydrolase-1" evidence="2">
    <location>
        <begin position="20"/>
        <end position="114"/>
    </location>
</feature>
<dbReference type="PANTHER" id="PTHR46118">
    <property type="entry name" value="PROTEIN ABHD11"/>
    <property type="match status" value="1"/>
</dbReference>
<dbReference type="PANTHER" id="PTHR46118:SF4">
    <property type="entry name" value="PROTEIN ABHD11"/>
    <property type="match status" value="1"/>
</dbReference>
<evidence type="ECO:0000313" key="3">
    <source>
        <dbReference type="EMBL" id="STQ79365.1"/>
    </source>
</evidence>
<dbReference type="SUPFAM" id="SSF53474">
    <property type="entry name" value="alpha/beta-Hydrolases"/>
    <property type="match status" value="1"/>
</dbReference>
<organism evidence="3 4">
    <name type="scientific">Hafnia alvei</name>
    <dbReference type="NCBI Taxonomy" id="569"/>
    <lineage>
        <taxon>Bacteria</taxon>
        <taxon>Pseudomonadati</taxon>
        <taxon>Pseudomonadota</taxon>
        <taxon>Gammaproteobacteria</taxon>
        <taxon>Enterobacterales</taxon>
        <taxon>Hafniaceae</taxon>
        <taxon>Hafnia</taxon>
    </lineage>
</organism>
<evidence type="ECO:0000259" key="2">
    <source>
        <dbReference type="Pfam" id="PF00561"/>
    </source>
</evidence>
<dbReference type="AlphaFoldDB" id="A0A377PGD4"/>
<dbReference type="InterPro" id="IPR029058">
    <property type="entry name" value="AB_hydrolase_fold"/>
</dbReference>
<gene>
    <name evidence="3" type="primary">ybfF</name>
    <name evidence="3" type="ORF">NCTC8105_01442</name>
</gene>
<evidence type="ECO:0000313" key="4">
    <source>
        <dbReference type="Proteomes" id="UP000254821"/>
    </source>
</evidence>
<accession>A0A377PGD4</accession>
<dbReference type="Proteomes" id="UP000254821">
    <property type="component" value="Unassembled WGS sequence"/>
</dbReference>
<name>A0A377PGD4_HAFAL</name>
<reference evidence="3 4" key="1">
    <citation type="submission" date="2018-06" db="EMBL/GenBank/DDBJ databases">
        <authorList>
            <consortium name="Pathogen Informatics"/>
            <person name="Doyle S."/>
        </authorList>
    </citation>
    <scope>NUCLEOTIDE SEQUENCE [LARGE SCALE GENOMIC DNA]</scope>
    <source>
        <strain evidence="3 4">NCTC8105</strain>
    </source>
</reference>
<proteinExistence type="predicted"/>
<dbReference type="EMBL" id="UGHP01000001">
    <property type="protein sequence ID" value="STQ79365.1"/>
    <property type="molecule type" value="Genomic_DNA"/>
</dbReference>